<proteinExistence type="predicted"/>
<evidence type="ECO:0000313" key="2">
    <source>
        <dbReference type="EMBL" id="CAB4135247.1"/>
    </source>
</evidence>
<accession>A0A6J5LEA8</accession>
<reference evidence="1" key="1">
    <citation type="submission" date="2020-04" db="EMBL/GenBank/DDBJ databases">
        <authorList>
            <person name="Chiriac C."/>
            <person name="Salcher M."/>
            <person name="Ghai R."/>
            <person name="Kavagutti S V."/>
        </authorList>
    </citation>
    <scope>NUCLEOTIDE SEQUENCE</scope>
</reference>
<name>A0A6J5LEA8_9CAUD</name>
<dbReference type="EMBL" id="LR796249">
    <property type="protein sequence ID" value="CAB4131447.1"/>
    <property type="molecule type" value="Genomic_DNA"/>
</dbReference>
<dbReference type="EMBL" id="LR796294">
    <property type="protein sequence ID" value="CAB4135247.1"/>
    <property type="molecule type" value="Genomic_DNA"/>
</dbReference>
<gene>
    <name evidence="1" type="ORF">UFOVP127_97</name>
    <name evidence="2" type="ORF">UFOVP276_203</name>
</gene>
<sequence>MKDQAQVKQANEMINTLVDMMNDERDFDYIIRNLSCRGWHKFHDTTCDCTCTLGHTQEDWRKLNTEAVG</sequence>
<protein>
    <submittedName>
        <fullName evidence="1">Uncharacterized protein</fullName>
    </submittedName>
</protein>
<organism evidence="1">
    <name type="scientific">uncultured Caudovirales phage</name>
    <dbReference type="NCBI Taxonomy" id="2100421"/>
    <lineage>
        <taxon>Viruses</taxon>
        <taxon>Duplodnaviria</taxon>
        <taxon>Heunggongvirae</taxon>
        <taxon>Uroviricota</taxon>
        <taxon>Caudoviricetes</taxon>
        <taxon>Peduoviridae</taxon>
        <taxon>Maltschvirus</taxon>
        <taxon>Maltschvirus maltsch</taxon>
    </lineage>
</organism>
<evidence type="ECO:0000313" key="1">
    <source>
        <dbReference type="EMBL" id="CAB4131447.1"/>
    </source>
</evidence>